<dbReference type="GO" id="GO:0008745">
    <property type="term" value="F:N-acetylmuramoyl-L-alanine amidase activity"/>
    <property type="evidence" value="ECO:0007669"/>
    <property type="project" value="InterPro"/>
</dbReference>
<dbReference type="PANTHER" id="PTHR30404">
    <property type="entry name" value="N-ACETYLMURAMOYL-L-ALANINE AMIDASE"/>
    <property type="match status" value="1"/>
</dbReference>
<dbReference type="EMBL" id="NFHM01000001">
    <property type="protein sequence ID" value="OUN45712.1"/>
    <property type="molecule type" value="Genomic_DNA"/>
</dbReference>
<evidence type="ECO:0000259" key="2">
    <source>
        <dbReference type="SMART" id="SM00646"/>
    </source>
</evidence>
<comment type="caution">
    <text evidence="3">The sequence shown here is derived from an EMBL/GenBank/DDBJ whole genome shotgun (WGS) entry which is preliminary data.</text>
</comment>
<dbReference type="SMART" id="SM00646">
    <property type="entry name" value="Ami_3"/>
    <property type="match status" value="1"/>
</dbReference>
<keyword evidence="1" id="KW-0378">Hydrolase</keyword>
<feature type="domain" description="MurNAc-LAA" evidence="2">
    <location>
        <begin position="106"/>
        <end position="218"/>
    </location>
</feature>
<dbReference type="InterPro" id="IPR050695">
    <property type="entry name" value="N-acetylmuramoyl_amidase_3"/>
</dbReference>
<gene>
    <name evidence="3" type="ORF">B5G26_01415</name>
</gene>
<dbReference type="CDD" id="cd02696">
    <property type="entry name" value="MurNAc-LAA"/>
    <property type="match status" value="1"/>
</dbReference>
<proteinExistence type="predicted"/>
<evidence type="ECO:0000313" key="3">
    <source>
        <dbReference type="EMBL" id="OUN45712.1"/>
    </source>
</evidence>
<dbReference type="Proteomes" id="UP000195455">
    <property type="component" value="Unassembled WGS sequence"/>
</dbReference>
<dbReference type="Gene3D" id="3.40.630.40">
    <property type="entry name" value="Zn-dependent exopeptidases"/>
    <property type="match status" value="1"/>
</dbReference>
<name>A0A1Y3UA75_9FIRM</name>
<dbReference type="AlphaFoldDB" id="A0A1Y3UA75"/>
<evidence type="ECO:0000256" key="1">
    <source>
        <dbReference type="ARBA" id="ARBA00022801"/>
    </source>
</evidence>
<dbReference type="InterPro" id="IPR002508">
    <property type="entry name" value="MurNAc-LAA_cat"/>
</dbReference>
<reference evidence="4" key="1">
    <citation type="submission" date="2017-04" db="EMBL/GenBank/DDBJ databases">
        <title>Function of individual gut microbiota members based on whole genome sequencing of pure cultures obtained from chicken caecum.</title>
        <authorList>
            <person name="Medvecky M."/>
            <person name="Cejkova D."/>
            <person name="Polansky O."/>
            <person name="Karasova D."/>
            <person name="Kubasova T."/>
            <person name="Cizek A."/>
            <person name="Rychlik I."/>
        </authorList>
    </citation>
    <scope>NUCLEOTIDE SEQUENCE [LARGE SCALE GENOMIC DNA]</scope>
    <source>
        <strain evidence="4">An75</strain>
    </source>
</reference>
<evidence type="ECO:0000313" key="4">
    <source>
        <dbReference type="Proteomes" id="UP000195455"/>
    </source>
</evidence>
<protein>
    <submittedName>
        <fullName evidence="3">N-acetylmuramoyl-L-alanine amidase</fullName>
    </submittedName>
</protein>
<dbReference type="PANTHER" id="PTHR30404:SF0">
    <property type="entry name" value="N-ACETYLMURAMOYL-L-ALANINE AMIDASE AMIC"/>
    <property type="match status" value="1"/>
</dbReference>
<dbReference type="GO" id="GO:0009253">
    <property type="term" value="P:peptidoglycan catabolic process"/>
    <property type="evidence" value="ECO:0007669"/>
    <property type="project" value="InterPro"/>
</dbReference>
<dbReference type="Pfam" id="PF01520">
    <property type="entry name" value="Amidase_3"/>
    <property type="match status" value="1"/>
</dbReference>
<sequence>MDMDEKKRRYLLWACCMIICLCVLHQGRAAETMLPVAEKTIVLDAGHGGWDPGKTGKTGVDEQELNLAIVKKLQAYLEQGGARVYVTRGDGMALGQSKQEDMRVRKEITNESGADLLVSIHQNAFPSSSAKGAQVFYHSQSEEGKALAQCIQESLRQRVDKENTRQIKANSDYYILRTTQIPAALVECGFLSNGAEEAKLNDDTYQEQMAWGIYCGILDYFAAKDGAGGLQLAEKRI</sequence>
<organism evidence="3 4">
    <name type="scientific">Anaerotignum lactatifermentans</name>
    <dbReference type="NCBI Taxonomy" id="160404"/>
    <lineage>
        <taxon>Bacteria</taxon>
        <taxon>Bacillati</taxon>
        <taxon>Bacillota</taxon>
        <taxon>Clostridia</taxon>
        <taxon>Lachnospirales</taxon>
        <taxon>Anaerotignaceae</taxon>
        <taxon>Anaerotignum</taxon>
    </lineage>
</organism>
<dbReference type="SUPFAM" id="SSF53187">
    <property type="entry name" value="Zn-dependent exopeptidases"/>
    <property type="match status" value="1"/>
</dbReference>
<accession>A0A1Y3UA75</accession>
<dbReference type="GO" id="GO:0030288">
    <property type="term" value="C:outer membrane-bounded periplasmic space"/>
    <property type="evidence" value="ECO:0007669"/>
    <property type="project" value="TreeGrafter"/>
</dbReference>